<gene>
    <name evidence="6" type="primary">psuG</name>
    <name evidence="7" type="ORF">F7R25_30960</name>
</gene>
<dbReference type="GO" id="GO:0016798">
    <property type="term" value="F:hydrolase activity, acting on glycosyl bonds"/>
    <property type="evidence" value="ECO:0007669"/>
    <property type="project" value="UniProtKB-KW"/>
</dbReference>
<evidence type="ECO:0000256" key="5">
    <source>
        <dbReference type="ARBA" id="ARBA00023295"/>
    </source>
</evidence>
<keyword evidence="2 6" id="KW-0378">Hydrolase</keyword>
<evidence type="ECO:0000256" key="1">
    <source>
        <dbReference type="ARBA" id="ARBA00022723"/>
    </source>
</evidence>
<sequence length="311" mass="32957">MAKQLPHFYAISEEVQDALHERRPIVGLESSVVTGGSRPFNYDTAKAAEQVLRDAGAVPARIAILKGRLLIGVNDAELDELASGKVRGKASTRDLAYVLAARESAGTTVSSSLVACAQVGIETFSVAGIGGVHYEAQQTFDISPDLIQFARTRVAVVCAGAKSMLDPALTLEVLETLGIPVVGYRWSDFPGYYTQSTTQTVPVRLDELSDIASLVRTHWALDGAGAVLITHPIEKEFSIDNAILDPLIRDAIAQCKAQGITGQAVTPAILKIIAAATDGKSNLINRAVLLSTARVAAEFAGVLARSRVDHA</sequence>
<evidence type="ECO:0000256" key="6">
    <source>
        <dbReference type="HAMAP-Rule" id="MF_01876"/>
    </source>
</evidence>
<dbReference type="AlphaFoldDB" id="A0A3N7QVS4"/>
<dbReference type="InterPro" id="IPR022830">
    <property type="entry name" value="Indigdn_synthA-like"/>
</dbReference>
<feature type="binding site" evidence="6">
    <location>
        <position position="141"/>
    </location>
    <ligand>
        <name>Mn(2+)</name>
        <dbReference type="ChEBI" id="CHEBI:29035"/>
    </ligand>
</feature>
<organism evidence="7 8">
    <name type="scientific">Burkholderia stagnalis</name>
    <dbReference type="NCBI Taxonomy" id="1503054"/>
    <lineage>
        <taxon>Bacteria</taxon>
        <taxon>Pseudomonadati</taxon>
        <taxon>Pseudomonadota</taxon>
        <taxon>Betaproteobacteria</taxon>
        <taxon>Burkholderiales</taxon>
        <taxon>Burkholderiaceae</taxon>
        <taxon>Burkholderia</taxon>
        <taxon>Burkholderia cepacia complex</taxon>
    </lineage>
</organism>
<dbReference type="EC" id="4.2.1.70" evidence="6"/>
<dbReference type="InterPro" id="IPR007342">
    <property type="entry name" value="PsuG"/>
</dbReference>
<dbReference type="GO" id="GO:0005737">
    <property type="term" value="C:cytoplasm"/>
    <property type="evidence" value="ECO:0007669"/>
    <property type="project" value="TreeGrafter"/>
</dbReference>
<evidence type="ECO:0000313" key="8">
    <source>
        <dbReference type="Proteomes" id="UP000473470"/>
    </source>
</evidence>
<comment type="cofactor">
    <cofactor evidence="6">
        <name>Mn(2+)</name>
        <dbReference type="ChEBI" id="CHEBI:29035"/>
    </cofactor>
    <text evidence="6">Binds 1 Mn(2+) ion per subunit.</text>
</comment>
<dbReference type="SUPFAM" id="SSF110581">
    <property type="entry name" value="Indigoidine synthase A-like"/>
    <property type="match status" value="1"/>
</dbReference>
<dbReference type="HAMAP" id="MF_01876">
    <property type="entry name" value="PsiMP_glycosidase"/>
    <property type="match status" value="1"/>
</dbReference>
<comment type="caution">
    <text evidence="7">The sequence shown here is derived from an EMBL/GenBank/DDBJ whole genome shotgun (WGS) entry which is preliminary data.</text>
</comment>
<keyword evidence="3 6" id="KW-0464">Manganese</keyword>
<dbReference type="Proteomes" id="UP000473470">
    <property type="component" value="Unassembled WGS sequence"/>
</dbReference>
<accession>A0A3N7QVS4</accession>
<dbReference type="Pfam" id="PF04227">
    <property type="entry name" value="Indigoidine_A"/>
    <property type="match status" value="1"/>
</dbReference>
<keyword evidence="4 6" id="KW-0456">Lyase</keyword>
<dbReference type="PANTHER" id="PTHR42909:SF1">
    <property type="entry name" value="CARBOHYDRATE KINASE PFKB DOMAIN-CONTAINING PROTEIN"/>
    <property type="match status" value="1"/>
</dbReference>
<protein>
    <recommendedName>
        <fullName evidence="6">Pseudouridine-5'-phosphate glycosidase</fullName>
        <shortName evidence="6">PsiMP glycosidase</shortName>
        <ecNumber evidence="6">4.2.1.70</ecNumber>
    </recommendedName>
</protein>
<dbReference type="Gene3D" id="3.40.1790.10">
    <property type="entry name" value="Indigoidine synthase domain"/>
    <property type="match status" value="1"/>
</dbReference>
<keyword evidence="5 6" id="KW-0326">Glycosidase</keyword>
<feature type="active site" description="Proton donor" evidence="6">
    <location>
        <position position="29"/>
    </location>
</feature>
<comment type="subunit">
    <text evidence="6">Homotrimer.</text>
</comment>
<feature type="binding site" evidence="6">
    <location>
        <position position="109"/>
    </location>
    <ligand>
        <name>substrate</name>
    </ligand>
</feature>
<proteinExistence type="inferred from homology"/>
<comment type="similarity">
    <text evidence="6">Belongs to the pseudouridine-5'-phosphate glycosidase family.</text>
</comment>
<keyword evidence="1 6" id="KW-0479">Metal-binding</keyword>
<evidence type="ECO:0000256" key="2">
    <source>
        <dbReference type="ARBA" id="ARBA00022801"/>
    </source>
</evidence>
<comment type="catalytic activity">
    <reaction evidence="6">
        <text>D-ribose 5-phosphate + uracil = psi-UMP + H2O</text>
        <dbReference type="Rhea" id="RHEA:18337"/>
        <dbReference type="ChEBI" id="CHEBI:15377"/>
        <dbReference type="ChEBI" id="CHEBI:17568"/>
        <dbReference type="ChEBI" id="CHEBI:58380"/>
        <dbReference type="ChEBI" id="CHEBI:78346"/>
        <dbReference type="EC" id="4.2.1.70"/>
    </reaction>
</comment>
<dbReference type="PANTHER" id="PTHR42909">
    <property type="entry name" value="ZGC:136858"/>
    <property type="match status" value="1"/>
</dbReference>
<dbReference type="GO" id="GO:0046113">
    <property type="term" value="P:nucleobase catabolic process"/>
    <property type="evidence" value="ECO:0007669"/>
    <property type="project" value="UniProtKB-UniRule"/>
</dbReference>
<dbReference type="GO" id="GO:0004730">
    <property type="term" value="F:pseudouridylate synthase activity"/>
    <property type="evidence" value="ECO:0007669"/>
    <property type="project" value="UniProtKB-UniRule"/>
</dbReference>
<evidence type="ECO:0000256" key="4">
    <source>
        <dbReference type="ARBA" id="ARBA00023239"/>
    </source>
</evidence>
<dbReference type="RefSeq" id="WP_059558740.1">
    <property type="nucleotide sequence ID" value="NZ_CABVPM010000021.1"/>
</dbReference>
<evidence type="ECO:0000256" key="3">
    <source>
        <dbReference type="ARBA" id="ARBA00023211"/>
    </source>
</evidence>
<dbReference type="EMBL" id="VZOK01000073">
    <property type="protein sequence ID" value="KAB0633128.1"/>
    <property type="molecule type" value="Genomic_DNA"/>
</dbReference>
<feature type="active site" description="Nucleophile" evidence="6">
    <location>
        <position position="162"/>
    </location>
</feature>
<evidence type="ECO:0000313" key="7">
    <source>
        <dbReference type="EMBL" id="KAB0633128.1"/>
    </source>
</evidence>
<reference evidence="7 8" key="1">
    <citation type="submission" date="2019-09" db="EMBL/GenBank/DDBJ databases">
        <title>Draft genome sequences of 48 bacterial type strains from the CCUG.</title>
        <authorList>
            <person name="Tunovic T."/>
            <person name="Pineiro-Iglesias B."/>
            <person name="Unosson C."/>
            <person name="Inganas E."/>
            <person name="Ohlen M."/>
            <person name="Cardew S."/>
            <person name="Jensie-Markopoulos S."/>
            <person name="Salva-Serra F."/>
            <person name="Jaen-Luchoro D."/>
            <person name="Karlsson R."/>
            <person name="Svensson-Stadler L."/>
            <person name="Chun J."/>
            <person name="Moore E."/>
        </authorList>
    </citation>
    <scope>NUCLEOTIDE SEQUENCE [LARGE SCALE GENOMIC DNA]</scope>
    <source>
        <strain evidence="7 8">CCUG 65686</strain>
    </source>
</reference>
<dbReference type="GO" id="GO:0046872">
    <property type="term" value="F:metal ion binding"/>
    <property type="evidence" value="ECO:0007669"/>
    <property type="project" value="UniProtKB-KW"/>
</dbReference>
<name>A0A3N7QVS4_9BURK</name>
<comment type="function">
    <text evidence="6">Catalyzes the reversible cleavage of pseudouridine 5'-phosphate (PsiMP) to ribose 5-phosphate and uracil. Functions biologically in the cleavage direction, as part of a pseudouridine degradation pathway.</text>
</comment>
<feature type="binding site" evidence="6">
    <location>
        <position position="89"/>
    </location>
    <ligand>
        <name>substrate</name>
    </ligand>
</feature>
<feature type="binding site" evidence="6">
    <location>
        <begin position="143"/>
        <end position="145"/>
    </location>
    <ligand>
        <name>substrate</name>
    </ligand>
</feature>
<dbReference type="GeneID" id="93057769"/>